<accession>A0A383BAP8</accession>
<dbReference type="EMBL" id="UINC01198794">
    <property type="protein sequence ID" value="SVE16913.1"/>
    <property type="molecule type" value="Genomic_DNA"/>
</dbReference>
<proteinExistence type="predicted"/>
<gene>
    <name evidence="1" type="ORF">METZ01_LOCUS469767</name>
</gene>
<dbReference type="AlphaFoldDB" id="A0A383BAP8"/>
<dbReference type="PANTHER" id="PTHR42820">
    <property type="entry name" value="SHORT-CHAIN DEHYDROGENASE REDUCTASE"/>
    <property type="match status" value="1"/>
</dbReference>
<evidence type="ECO:0008006" key="2">
    <source>
        <dbReference type="Google" id="ProtNLM"/>
    </source>
</evidence>
<dbReference type="Pfam" id="PF00106">
    <property type="entry name" value="adh_short"/>
    <property type="match status" value="1"/>
</dbReference>
<dbReference type="SUPFAM" id="SSF51735">
    <property type="entry name" value="NAD(P)-binding Rossmann-fold domains"/>
    <property type="match status" value="1"/>
</dbReference>
<dbReference type="InterPro" id="IPR002347">
    <property type="entry name" value="SDR_fam"/>
</dbReference>
<dbReference type="InterPro" id="IPR036291">
    <property type="entry name" value="NAD(P)-bd_dom_sf"/>
</dbReference>
<name>A0A383BAP8_9ZZZZ</name>
<dbReference type="PANTHER" id="PTHR42820:SF1">
    <property type="entry name" value="SHORT-CHAIN DEHYDROGENASE_REDUCTASE FAMILY PROTEIN"/>
    <property type="match status" value="1"/>
</dbReference>
<organism evidence="1">
    <name type="scientific">marine metagenome</name>
    <dbReference type="NCBI Taxonomy" id="408172"/>
    <lineage>
        <taxon>unclassified sequences</taxon>
        <taxon>metagenomes</taxon>
        <taxon>ecological metagenomes</taxon>
    </lineage>
</organism>
<feature type="non-terminal residue" evidence="1">
    <location>
        <position position="69"/>
    </location>
</feature>
<protein>
    <recommendedName>
        <fullName evidence="2">SDR family NAD(P)-dependent oxidoreductase</fullName>
    </recommendedName>
</protein>
<evidence type="ECO:0000313" key="1">
    <source>
        <dbReference type="EMBL" id="SVE16913.1"/>
    </source>
</evidence>
<dbReference type="Gene3D" id="3.40.50.720">
    <property type="entry name" value="NAD(P)-binding Rossmann-like Domain"/>
    <property type="match status" value="1"/>
</dbReference>
<sequence length="69" mass="7220">MRLKGKVALISGAARGIGAATAALFAREGCCVVLGDVRNELCNETAERIQGDGGNAICMNLDVTDPKQW</sequence>
<reference evidence="1" key="1">
    <citation type="submission" date="2018-05" db="EMBL/GenBank/DDBJ databases">
        <authorList>
            <person name="Lanie J.A."/>
            <person name="Ng W.-L."/>
            <person name="Kazmierczak K.M."/>
            <person name="Andrzejewski T.M."/>
            <person name="Davidsen T.M."/>
            <person name="Wayne K.J."/>
            <person name="Tettelin H."/>
            <person name="Glass J.I."/>
            <person name="Rusch D."/>
            <person name="Podicherti R."/>
            <person name="Tsui H.-C.T."/>
            <person name="Winkler M.E."/>
        </authorList>
    </citation>
    <scope>NUCLEOTIDE SEQUENCE</scope>
</reference>